<evidence type="ECO:0000256" key="5">
    <source>
        <dbReference type="ARBA" id="ARBA00022927"/>
    </source>
</evidence>
<feature type="region of interest" description="Disordered" evidence="9">
    <location>
        <begin position="108"/>
        <end position="127"/>
    </location>
</feature>
<evidence type="ECO:0000313" key="10">
    <source>
        <dbReference type="EMBL" id="ETO81996.1"/>
    </source>
</evidence>
<evidence type="ECO:0000256" key="8">
    <source>
        <dbReference type="ARBA" id="ARBA00023136"/>
    </source>
</evidence>
<dbReference type="PANTHER" id="PTHR12388">
    <property type="entry name" value="MITOCHONDRIA ASSOCIATED GRANULOCYTE MACROPHAGE CSF SIGNALING MOLECULE"/>
    <property type="match status" value="1"/>
</dbReference>
<keyword evidence="5" id="KW-0653">Protein transport</keyword>
<keyword evidence="6" id="KW-0811">Translocation</keyword>
<protein>
    <recommendedName>
        <fullName evidence="12">Mitochondrial import inner membrane translocase subunit TIM16</fullName>
    </recommendedName>
</protein>
<comment type="similarity">
    <text evidence="2">Belongs to the TIM16/PAM16 family.</text>
</comment>
<dbReference type="InterPro" id="IPR036869">
    <property type="entry name" value="J_dom_sf"/>
</dbReference>
<evidence type="ECO:0008006" key="12">
    <source>
        <dbReference type="Google" id="ProtNLM"/>
    </source>
</evidence>
<evidence type="ECO:0000313" key="11">
    <source>
        <dbReference type="Proteomes" id="UP000028582"/>
    </source>
</evidence>
<proteinExistence type="inferred from homology"/>
<evidence type="ECO:0000256" key="2">
    <source>
        <dbReference type="ARBA" id="ARBA00008817"/>
    </source>
</evidence>
<dbReference type="PANTHER" id="PTHR12388:SF0">
    <property type="entry name" value="MITOCHONDRIAL IMPORT INNER MEMBRANE TRANSLOCASE SUBUNIT TIM16"/>
    <property type="match status" value="1"/>
</dbReference>
<evidence type="ECO:0000256" key="4">
    <source>
        <dbReference type="ARBA" id="ARBA00022792"/>
    </source>
</evidence>
<dbReference type="Proteomes" id="UP000028582">
    <property type="component" value="Unassembled WGS sequence"/>
</dbReference>
<name>A0A081ASY5_PHYNI</name>
<keyword evidence="3" id="KW-0813">Transport</keyword>
<dbReference type="GO" id="GO:0030150">
    <property type="term" value="P:protein import into mitochondrial matrix"/>
    <property type="evidence" value="ECO:0007669"/>
    <property type="project" value="InterPro"/>
</dbReference>
<accession>A0A081ASY5</accession>
<dbReference type="AlphaFoldDB" id="A0A081ASY5"/>
<dbReference type="OrthoDB" id="10262892at2759"/>
<dbReference type="Gene3D" id="1.10.287.110">
    <property type="entry name" value="DnaJ domain"/>
    <property type="match status" value="1"/>
</dbReference>
<gene>
    <name evidence="10" type="ORF">F444_03783</name>
</gene>
<evidence type="ECO:0000256" key="3">
    <source>
        <dbReference type="ARBA" id="ARBA00022448"/>
    </source>
</evidence>
<evidence type="ECO:0000256" key="7">
    <source>
        <dbReference type="ARBA" id="ARBA00023128"/>
    </source>
</evidence>
<organism evidence="10 11">
    <name type="scientific">Phytophthora nicotianae P1976</name>
    <dbReference type="NCBI Taxonomy" id="1317066"/>
    <lineage>
        <taxon>Eukaryota</taxon>
        <taxon>Sar</taxon>
        <taxon>Stramenopiles</taxon>
        <taxon>Oomycota</taxon>
        <taxon>Peronosporomycetes</taxon>
        <taxon>Peronosporales</taxon>
        <taxon>Peronosporaceae</taxon>
        <taxon>Phytophthora</taxon>
    </lineage>
</organism>
<keyword evidence="4" id="KW-0999">Mitochondrion inner membrane</keyword>
<comment type="caution">
    <text evidence="10">The sequence shown here is derived from an EMBL/GenBank/DDBJ whole genome shotgun (WGS) entry which is preliminary data.</text>
</comment>
<comment type="subcellular location">
    <subcellularLocation>
        <location evidence="1">Mitochondrion inner membrane</location>
        <topology evidence="1">Peripheral membrane protein</topology>
    </subcellularLocation>
</comment>
<keyword evidence="7" id="KW-0496">Mitochondrion</keyword>
<evidence type="ECO:0000256" key="6">
    <source>
        <dbReference type="ARBA" id="ARBA00023010"/>
    </source>
</evidence>
<evidence type="ECO:0000256" key="1">
    <source>
        <dbReference type="ARBA" id="ARBA00004637"/>
    </source>
</evidence>
<keyword evidence="8" id="KW-0472">Membrane</keyword>
<sequence length="127" mass="13865">MSGPLGRIIAQVVVMGAGIVSKAFVQAYQQAVHNARSGNAGAMAAKTVVRKNQMPKQQAREILNFPTTGPAPSSEEIQKQFTRYFEANDPAKGGSFYLQSKIFRAKEALERKEPDEEAPPTDKAKDK</sequence>
<evidence type="ECO:0000256" key="9">
    <source>
        <dbReference type="SAM" id="MobiDB-lite"/>
    </source>
</evidence>
<dbReference type="GO" id="GO:0005744">
    <property type="term" value="C:TIM23 mitochondrial import inner membrane translocase complex"/>
    <property type="evidence" value="ECO:0007669"/>
    <property type="project" value="InterPro"/>
</dbReference>
<reference evidence="10 11" key="1">
    <citation type="submission" date="2013-11" db="EMBL/GenBank/DDBJ databases">
        <title>The Genome Sequence of Phytophthora parasitica P1976.</title>
        <authorList>
            <consortium name="The Broad Institute Genomics Platform"/>
            <person name="Russ C."/>
            <person name="Tyler B."/>
            <person name="Panabieres F."/>
            <person name="Shan W."/>
            <person name="Tripathy S."/>
            <person name="Grunwald N."/>
            <person name="Machado M."/>
            <person name="Johnson C.S."/>
            <person name="Walker B."/>
            <person name="Young S."/>
            <person name="Zeng Q."/>
            <person name="Gargeya S."/>
            <person name="Fitzgerald M."/>
            <person name="Haas B."/>
            <person name="Abouelleil A."/>
            <person name="Allen A.W."/>
            <person name="Alvarado L."/>
            <person name="Arachchi H.M."/>
            <person name="Berlin A.M."/>
            <person name="Chapman S.B."/>
            <person name="Gainer-Dewar J."/>
            <person name="Goldberg J."/>
            <person name="Griggs A."/>
            <person name="Gujja S."/>
            <person name="Hansen M."/>
            <person name="Howarth C."/>
            <person name="Imamovic A."/>
            <person name="Ireland A."/>
            <person name="Larimer J."/>
            <person name="McCowan C."/>
            <person name="Murphy C."/>
            <person name="Pearson M."/>
            <person name="Poon T.W."/>
            <person name="Priest M."/>
            <person name="Roberts A."/>
            <person name="Saif S."/>
            <person name="Shea T."/>
            <person name="Sisk P."/>
            <person name="Sykes S."/>
            <person name="Wortman J."/>
            <person name="Nusbaum C."/>
            <person name="Birren B."/>
        </authorList>
    </citation>
    <scope>NUCLEOTIDE SEQUENCE [LARGE SCALE GENOMIC DNA]</scope>
    <source>
        <strain evidence="10 11">P1976</strain>
    </source>
</reference>
<dbReference type="EMBL" id="ANJA01000768">
    <property type="protein sequence ID" value="ETO81996.1"/>
    <property type="molecule type" value="Genomic_DNA"/>
</dbReference>
<dbReference type="InterPro" id="IPR005341">
    <property type="entry name" value="Tim16"/>
</dbReference>
<dbReference type="Pfam" id="PF03656">
    <property type="entry name" value="Pam16"/>
    <property type="match status" value="1"/>
</dbReference>
<dbReference type="FunFam" id="1.10.287.110:FF:000006">
    <property type="entry name" value="Import inner membrane translocase subunit TIM16"/>
    <property type="match status" value="1"/>
</dbReference>